<dbReference type="OrthoDB" id="2489132at2"/>
<evidence type="ECO:0000259" key="5">
    <source>
        <dbReference type="PROSITE" id="PS50111"/>
    </source>
</evidence>
<dbReference type="PANTHER" id="PTHR32089:SF112">
    <property type="entry name" value="LYSOZYME-LIKE PROTEIN-RELATED"/>
    <property type="match status" value="1"/>
</dbReference>
<name>A0A346NP27_9ALTE</name>
<proteinExistence type="predicted"/>
<reference evidence="6 7" key="1">
    <citation type="submission" date="2018-08" db="EMBL/GenBank/DDBJ databases">
        <title>Salinimonas sediminis sp. nov., a piezophilic bacterium isolated from a deep-sea sediment sample from the New Britain Trench.</title>
        <authorList>
            <person name="Cao J."/>
        </authorList>
    </citation>
    <scope>NUCLEOTIDE SEQUENCE [LARGE SCALE GENOMIC DNA]</scope>
    <source>
        <strain evidence="6 7">N102</strain>
    </source>
</reference>
<evidence type="ECO:0000256" key="2">
    <source>
        <dbReference type="ARBA" id="ARBA00023224"/>
    </source>
</evidence>
<dbReference type="Proteomes" id="UP000262073">
    <property type="component" value="Chromosome"/>
</dbReference>
<keyword evidence="4" id="KW-1133">Transmembrane helix</keyword>
<dbReference type="Pfam" id="PF00015">
    <property type="entry name" value="MCPsignal"/>
    <property type="match status" value="1"/>
</dbReference>
<feature type="transmembrane region" description="Helical" evidence="4">
    <location>
        <begin position="12"/>
        <end position="31"/>
    </location>
</feature>
<evidence type="ECO:0000313" key="7">
    <source>
        <dbReference type="Proteomes" id="UP000262073"/>
    </source>
</evidence>
<keyword evidence="2 3" id="KW-0807">Transducer</keyword>
<evidence type="ECO:0000313" key="6">
    <source>
        <dbReference type="EMBL" id="AXR07284.1"/>
    </source>
</evidence>
<keyword evidence="4" id="KW-0812">Transmembrane</keyword>
<dbReference type="InterPro" id="IPR004089">
    <property type="entry name" value="MCPsignal_dom"/>
</dbReference>
<dbReference type="EMBL" id="CP031769">
    <property type="protein sequence ID" value="AXR07284.1"/>
    <property type="molecule type" value="Genomic_DNA"/>
</dbReference>
<dbReference type="GO" id="GO:0006935">
    <property type="term" value="P:chemotaxis"/>
    <property type="evidence" value="ECO:0007669"/>
    <property type="project" value="UniProtKB-ARBA"/>
</dbReference>
<dbReference type="Pfam" id="PF12729">
    <property type="entry name" value="4HB_MCP_1"/>
    <property type="match status" value="1"/>
</dbReference>
<dbReference type="AlphaFoldDB" id="A0A346NP27"/>
<dbReference type="CDD" id="cd19411">
    <property type="entry name" value="MCP2201-like_sensor"/>
    <property type="match status" value="1"/>
</dbReference>
<keyword evidence="7" id="KW-1185">Reference proteome</keyword>
<evidence type="ECO:0000256" key="1">
    <source>
        <dbReference type="ARBA" id="ARBA00004370"/>
    </source>
</evidence>
<dbReference type="SUPFAM" id="SSF58104">
    <property type="entry name" value="Methyl-accepting chemotaxis protein (MCP) signaling domain"/>
    <property type="match status" value="1"/>
</dbReference>
<organism evidence="6 7">
    <name type="scientific">Salinimonas sediminis</name>
    <dbReference type="NCBI Taxonomy" id="2303538"/>
    <lineage>
        <taxon>Bacteria</taxon>
        <taxon>Pseudomonadati</taxon>
        <taxon>Pseudomonadota</taxon>
        <taxon>Gammaproteobacteria</taxon>
        <taxon>Alteromonadales</taxon>
        <taxon>Alteromonadaceae</taxon>
        <taxon>Alteromonas/Salinimonas group</taxon>
        <taxon>Salinimonas</taxon>
    </lineage>
</organism>
<dbReference type="InterPro" id="IPR047347">
    <property type="entry name" value="YvaQ-like_sensor"/>
</dbReference>
<dbReference type="GO" id="GO:0007165">
    <property type="term" value="P:signal transduction"/>
    <property type="evidence" value="ECO:0007669"/>
    <property type="project" value="UniProtKB-KW"/>
</dbReference>
<sequence>MFRSLKVSHRLFAGFSLIIAMLIFVTIMGIGEVTTIDKKMTTINDINSVKQRYAINFRGSVHDRAIAIRDVVLLDSLNDVNGVITQINELAEFYRTSATPMDNMLTNNSTALEKEMLQRIKTIEARTLPLVDQIIQLRTRGELADAKRILLTQAKPAFIDWLAAINAFIDYQEEQNQHQAEAVRQATGAFTGVMITATAIAFAVALLITWLFIAYFKRQLGGEPHHIASVLQSMADGRIGRTLENQYTGSVLHSVGRLQKQLKNTVEGINSAAENIRQQSGTESNNSVNLNKLAAQQKTQSSTVIKHMEGVRTEADLVESLLLQTEEISVQAAESSKDGKNAVSEASNEIRNLAQTVNLAVDNIRKLEKRTQAISGITNTISAISEQTNLLALNAAIEAARAGESGRGFAVVGG</sequence>
<evidence type="ECO:0000256" key="4">
    <source>
        <dbReference type="SAM" id="Phobius"/>
    </source>
</evidence>
<dbReference type="Gene3D" id="1.10.287.950">
    <property type="entry name" value="Methyl-accepting chemotaxis protein"/>
    <property type="match status" value="1"/>
</dbReference>
<dbReference type="PROSITE" id="PS50111">
    <property type="entry name" value="CHEMOTAXIS_TRANSDUC_2"/>
    <property type="match status" value="1"/>
</dbReference>
<dbReference type="KEGG" id="salm:D0Y50_13580"/>
<protein>
    <submittedName>
        <fullName evidence="6">Methyl-accepting chemotaxis protein</fullName>
    </submittedName>
</protein>
<gene>
    <name evidence="6" type="ORF">D0Y50_13580</name>
</gene>
<accession>A0A346NP27</accession>
<evidence type="ECO:0000256" key="3">
    <source>
        <dbReference type="PROSITE-ProRule" id="PRU00284"/>
    </source>
</evidence>
<dbReference type="GO" id="GO:0016020">
    <property type="term" value="C:membrane"/>
    <property type="evidence" value="ECO:0007669"/>
    <property type="project" value="UniProtKB-SubCell"/>
</dbReference>
<dbReference type="RefSeq" id="WP_108565974.1">
    <property type="nucleotide sequence ID" value="NZ_CP031769.1"/>
</dbReference>
<dbReference type="InterPro" id="IPR024478">
    <property type="entry name" value="HlyB_4HB_MCP"/>
</dbReference>
<feature type="domain" description="Methyl-accepting transducer" evidence="5">
    <location>
        <begin position="272"/>
        <end position="414"/>
    </location>
</feature>
<feature type="transmembrane region" description="Helical" evidence="4">
    <location>
        <begin position="189"/>
        <end position="216"/>
    </location>
</feature>
<dbReference type="PANTHER" id="PTHR32089">
    <property type="entry name" value="METHYL-ACCEPTING CHEMOTAXIS PROTEIN MCPB"/>
    <property type="match status" value="1"/>
</dbReference>
<keyword evidence="4" id="KW-0472">Membrane</keyword>
<comment type="subcellular location">
    <subcellularLocation>
        <location evidence="1">Membrane</location>
    </subcellularLocation>
</comment>